<name>A0A161IG67_9SPHN</name>
<keyword evidence="2" id="KW-1185">Reference proteome</keyword>
<proteinExistence type="predicted"/>
<dbReference type="AlphaFoldDB" id="A0A161IG67"/>
<accession>A0A161IG67</accession>
<protein>
    <recommendedName>
        <fullName evidence="3">Flagellar assembly protein FliH/Type III secretion system HrpE domain-containing protein</fullName>
    </recommendedName>
</protein>
<evidence type="ECO:0000313" key="1">
    <source>
        <dbReference type="EMBL" id="ANC50344.1"/>
    </source>
</evidence>
<dbReference type="STRING" id="1648404.CP97_14658"/>
<evidence type="ECO:0008006" key="3">
    <source>
        <dbReference type="Google" id="ProtNLM"/>
    </source>
</evidence>
<gene>
    <name evidence="1" type="ORF">CP97_14658</name>
</gene>
<dbReference type="Proteomes" id="UP000059113">
    <property type="component" value="Chromosome"/>
</dbReference>
<reference evidence="2" key="2">
    <citation type="submission" date="2015-04" db="EMBL/GenBank/DDBJ databases">
        <title>The complete genome sequence of Erythrobacter sp. s21-N3.</title>
        <authorList>
            <person name="Zhuang L."/>
            <person name="Liu Y."/>
            <person name="Shao Z."/>
        </authorList>
    </citation>
    <scope>NUCLEOTIDE SEQUENCE [LARGE SCALE GENOMIC DNA]</scope>
    <source>
        <strain evidence="2">s21-N3</strain>
    </source>
</reference>
<organism evidence="1 2">
    <name type="scientific">Aurantiacibacter atlanticus</name>
    <dbReference type="NCBI Taxonomy" id="1648404"/>
    <lineage>
        <taxon>Bacteria</taxon>
        <taxon>Pseudomonadati</taxon>
        <taxon>Pseudomonadota</taxon>
        <taxon>Alphaproteobacteria</taxon>
        <taxon>Sphingomonadales</taxon>
        <taxon>Erythrobacteraceae</taxon>
        <taxon>Aurantiacibacter</taxon>
    </lineage>
</organism>
<sequence>MANSFEPLTSFAPAASTLGDTPAPAKPWFTALCESGGFQPDPRFATTAAPPPVDIAQEQADAVLADALADAERRGRETALEEMASEGAARAALNLAFQRLDERLHEQLAQHMAEAVAALCEATLAPLALDANALQHRCLSAAAMIGGEVGDITLRLHPDDIPLLDQDFASRWTIICEPGQERGTVVFETPDGVVQGGPEEWRLALREALGLC</sequence>
<reference evidence="1 2" key="1">
    <citation type="journal article" date="2015" name="Int. J. Syst. Evol. Microbiol.">
        <title>Erythrobacter atlanticus sp. nov., a bacterium from ocean sediment able to degrade polycyclic aromatic hydrocarbons.</title>
        <authorList>
            <person name="Zhuang L."/>
            <person name="Liu Y."/>
            <person name="Wang L."/>
            <person name="Wang W."/>
            <person name="Shao Z."/>
        </authorList>
    </citation>
    <scope>NUCLEOTIDE SEQUENCE [LARGE SCALE GENOMIC DNA]</scope>
    <source>
        <strain evidence="2">s21-N3</strain>
    </source>
</reference>
<dbReference type="EMBL" id="CP011310">
    <property type="protein sequence ID" value="ANC50344.1"/>
    <property type="molecule type" value="Genomic_DNA"/>
</dbReference>
<evidence type="ECO:0000313" key="2">
    <source>
        <dbReference type="Proteomes" id="UP000059113"/>
    </source>
</evidence>
<dbReference type="KEGG" id="ery:CP97_14658"/>